<dbReference type="FunFam" id="1.25.40.10:FF:000381">
    <property type="entry name" value="Pentatricopeptide repeat-containing protein"/>
    <property type="match status" value="1"/>
</dbReference>
<dbReference type="OrthoDB" id="1894072at2759"/>
<dbReference type="NCBIfam" id="TIGR00756">
    <property type="entry name" value="PPR"/>
    <property type="match status" value="5"/>
</dbReference>
<dbReference type="GO" id="GO:0003723">
    <property type="term" value="F:RNA binding"/>
    <property type="evidence" value="ECO:0007669"/>
    <property type="project" value="InterPro"/>
</dbReference>
<keyword evidence="1" id="KW-0677">Repeat</keyword>
<dbReference type="PANTHER" id="PTHR24015">
    <property type="entry name" value="OS07G0578800 PROTEIN-RELATED"/>
    <property type="match status" value="1"/>
</dbReference>
<dbReference type="EMBL" id="LR721775">
    <property type="protein sequence ID" value="VVV57703.1"/>
    <property type="molecule type" value="Genomic_DNA"/>
</dbReference>
<evidence type="ECO:0000256" key="2">
    <source>
        <dbReference type="PROSITE-ProRule" id="PRU00708"/>
    </source>
</evidence>
<dbReference type="PANTHER" id="PTHR24015:SF548">
    <property type="entry name" value="OS08G0340900 PROTEIN"/>
    <property type="match status" value="1"/>
</dbReference>
<dbReference type="FunFam" id="1.25.40.10:FF:000196">
    <property type="entry name" value="Pentatricopeptide repeat-containing protein At4g14850"/>
    <property type="match status" value="1"/>
</dbReference>
<dbReference type="GO" id="GO:0009451">
    <property type="term" value="P:RNA modification"/>
    <property type="evidence" value="ECO:0007669"/>
    <property type="project" value="InterPro"/>
</dbReference>
<dbReference type="Gramene" id="NC10G0162580.1">
    <property type="protein sequence ID" value="NC10G0162580.1:cds"/>
    <property type="gene ID" value="NC10G0162580"/>
</dbReference>
<accession>A0A5K0WYY7</accession>
<feature type="repeat" description="PPR" evidence="2">
    <location>
        <begin position="371"/>
        <end position="401"/>
    </location>
</feature>
<dbReference type="GO" id="GO:0008270">
    <property type="term" value="F:zinc ion binding"/>
    <property type="evidence" value="ECO:0007669"/>
    <property type="project" value="InterPro"/>
</dbReference>
<dbReference type="Pfam" id="PF13041">
    <property type="entry name" value="PPR_2"/>
    <property type="match status" value="2"/>
</dbReference>
<dbReference type="Pfam" id="PF14432">
    <property type="entry name" value="DYW_deaminase"/>
    <property type="match status" value="1"/>
</dbReference>
<dbReference type="InterPro" id="IPR032867">
    <property type="entry name" value="DYW_dom"/>
</dbReference>
<dbReference type="InterPro" id="IPR046848">
    <property type="entry name" value="E_motif"/>
</dbReference>
<dbReference type="OMA" id="HAYSRCG"/>
<sequence>MNLTTSRNLTARALRVALAHAFSSPTPIDPQACASLLHACARLGCVTEGRGLHGYLITNVGCPGLFLSNNLINMYAKCGWLGYARKVFDEMPERNVVSWTALLSGYDQGNQPRLCLEIFSQMHECLFMCAPNEYTFGSVLSACASLGGLPAKGQQVHCLAIKTGFDPHVYVGNALITMYSRCEDSLQHAELVFCTMPESNAITWNSMIAGYECCSRHLEAFGLFIQLHRAGAGQDRVTLMSILSSCSSFERLAPGLQIHSLITKTGMLMELEVSTSLLKVYASLGSADDCFKVFFLEMPTRDIVSWTGMITAYSQHGPEQALDLFRQLKRHRESPDRFTFSIVLKASANLATRQHGPTIHAQVIRSGLESEVVLCNILIHMYGRCGKLDSAAQVFQEMKGRNIVSWNSMIKIYAVHGLATEALGLFSAMQANGVQPDSATFVGLLSACSHAGLVDEGCKIFKDMTVNHGIEPLKDHYSCMVDILGRAGRLQEAEDLIGRMPVQADSIIWLALLSACRVHGDVIIGARAANRLLELEPSKSAPYVLISNMYIASGNQTEAALVRKKMKEIRVKKEPGLSWIEIENKVHIFRVADKLHPQSDAIYVMLENMKMRLKDKGYVPSTNLVLHEVEEEQKEEQLYYHSEKLALAFGLMRNSSECPITVMKNIRICIDCHNFMKLASDCYKREIIVRDANRFHHFRDGCCSCKDYW</sequence>
<dbReference type="InterPro" id="IPR002885">
    <property type="entry name" value="PPR_rpt"/>
</dbReference>
<feature type="repeat" description="PPR" evidence="2">
    <location>
        <begin position="437"/>
        <end position="472"/>
    </location>
</feature>
<dbReference type="PROSITE" id="PS51375">
    <property type="entry name" value="PPR"/>
    <property type="match status" value="4"/>
</dbReference>
<protein>
    <recommendedName>
        <fullName evidence="3">DYW domain-containing protein</fullName>
    </recommendedName>
</protein>
<evidence type="ECO:0000259" key="3">
    <source>
        <dbReference type="Pfam" id="PF14432"/>
    </source>
</evidence>
<dbReference type="Pfam" id="PF01535">
    <property type="entry name" value="PPR"/>
    <property type="match status" value="4"/>
</dbReference>
<reference evidence="4" key="1">
    <citation type="submission" date="2019-09" db="EMBL/GenBank/DDBJ databases">
        <authorList>
            <person name="Zhang L."/>
        </authorList>
    </citation>
    <scope>NUCLEOTIDE SEQUENCE</scope>
</reference>
<dbReference type="AlphaFoldDB" id="A0A5K0WYY7"/>
<proteinExistence type="predicted"/>
<organism evidence="4">
    <name type="scientific">Nymphaea colorata</name>
    <name type="common">pocket water lily</name>
    <dbReference type="NCBI Taxonomy" id="210225"/>
    <lineage>
        <taxon>Eukaryota</taxon>
        <taxon>Viridiplantae</taxon>
        <taxon>Streptophyta</taxon>
        <taxon>Embryophyta</taxon>
        <taxon>Tracheophyta</taxon>
        <taxon>Spermatophyta</taxon>
        <taxon>Magnoliopsida</taxon>
        <taxon>Nymphaeales</taxon>
        <taxon>Nymphaeaceae</taxon>
        <taxon>Nymphaea</taxon>
    </lineage>
</organism>
<feature type="domain" description="DYW" evidence="3">
    <location>
        <begin position="617"/>
        <end position="709"/>
    </location>
</feature>
<name>A0A5K0WYY7_9MAGN</name>
<dbReference type="InterPro" id="IPR046960">
    <property type="entry name" value="PPR_At4g14850-like_plant"/>
</dbReference>
<dbReference type="Gene3D" id="1.25.40.10">
    <property type="entry name" value="Tetratricopeptide repeat domain"/>
    <property type="match status" value="5"/>
</dbReference>
<feature type="repeat" description="PPR" evidence="2">
    <location>
        <begin position="64"/>
        <end position="98"/>
    </location>
</feature>
<dbReference type="Pfam" id="PF20431">
    <property type="entry name" value="E_motif"/>
    <property type="match status" value="1"/>
</dbReference>
<feature type="repeat" description="PPR" evidence="2">
    <location>
        <begin position="402"/>
        <end position="436"/>
    </location>
</feature>
<dbReference type="FunFam" id="1.25.40.10:FF:000031">
    <property type="entry name" value="Pentatricopeptide repeat-containing protein mitochondrial"/>
    <property type="match status" value="1"/>
</dbReference>
<evidence type="ECO:0000313" key="4">
    <source>
        <dbReference type="EMBL" id="VVV57703.1"/>
    </source>
</evidence>
<dbReference type="Pfam" id="PF12854">
    <property type="entry name" value="PPR_1"/>
    <property type="match status" value="1"/>
</dbReference>
<dbReference type="InterPro" id="IPR011990">
    <property type="entry name" value="TPR-like_helical_dom_sf"/>
</dbReference>
<gene>
    <name evidence="4" type="ORF">NYM_LOCUS4713</name>
</gene>
<evidence type="ECO:0000256" key="1">
    <source>
        <dbReference type="ARBA" id="ARBA00022737"/>
    </source>
</evidence>
<dbReference type="FunFam" id="1.25.40.10:FF:000366">
    <property type="entry name" value="Pentatricopeptide (PPR) repeat-containing protein"/>
    <property type="match status" value="1"/>
</dbReference>